<feature type="transmembrane region" description="Helical" evidence="1">
    <location>
        <begin position="56"/>
        <end position="75"/>
    </location>
</feature>
<keyword evidence="3" id="KW-1185">Reference proteome</keyword>
<sequence>MIFAGALVNSLAILIGGVLGMVLTFIPENIKDAIMKIQGLFIITMGVQMVVTATDILTTLISLIVGVVIGEIIQLEKQLNRMGHMLELRLGDKHGGNISQGLISGMLIFIVGAMGIVGGLDAGLRGNNDVLYTKAAMDFFIALVMTAAYGRGVIFSSVPTFIYLVMIVLSARLIATFIPQGTLDMMIDQVSATGGVILLAIGLNMLNVTQMRVGNMIPAIFIGMILVWLLTFF</sequence>
<feature type="transmembrane region" description="Helical" evidence="1">
    <location>
        <begin position="161"/>
        <end position="180"/>
    </location>
</feature>
<organism evidence="2 3">
    <name type="scientific">Jeotgalicoccus meleagridis</name>
    <dbReference type="NCBI Taxonomy" id="2759181"/>
    <lineage>
        <taxon>Bacteria</taxon>
        <taxon>Bacillati</taxon>
        <taxon>Bacillota</taxon>
        <taxon>Bacilli</taxon>
        <taxon>Bacillales</taxon>
        <taxon>Staphylococcaceae</taxon>
        <taxon>Jeotgalicoccus</taxon>
    </lineage>
</organism>
<accession>A0A6V7RLJ6</accession>
<reference evidence="2 3" key="1">
    <citation type="submission" date="2020-07" db="EMBL/GenBank/DDBJ databases">
        <authorList>
            <person name="Criscuolo A."/>
        </authorList>
    </citation>
    <scope>NUCLEOTIDE SEQUENCE [LARGE SCALE GENOMIC DNA]</scope>
    <source>
        <strain evidence="2">CIP111649</strain>
    </source>
</reference>
<feature type="transmembrane region" description="Helical" evidence="1">
    <location>
        <begin position="130"/>
        <end position="149"/>
    </location>
</feature>
<dbReference type="RefSeq" id="WP_185126089.1">
    <property type="nucleotide sequence ID" value="NZ_CAJEWD010000008.1"/>
</dbReference>
<dbReference type="AlphaFoldDB" id="A0A6V7RLJ6"/>
<keyword evidence="1" id="KW-1133">Transmembrane helix</keyword>
<dbReference type="InterPro" id="IPR007563">
    <property type="entry name" value="DUF554"/>
</dbReference>
<dbReference type="Proteomes" id="UP000589351">
    <property type="component" value="Unassembled WGS sequence"/>
</dbReference>
<gene>
    <name evidence="2" type="primary">ydfK_2</name>
    <name evidence="2" type="ORF">JEODO184_01620</name>
</gene>
<feature type="transmembrane region" description="Helical" evidence="1">
    <location>
        <begin position="213"/>
        <end position="231"/>
    </location>
</feature>
<feature type="transmembrane region" description="Helical" evidence="1">
    <location>
        <begin position="6"/>
        <end position="26"/>
    </location>
</feature>
<proteinExistence type="predicted"/>
<evidence type="ECO:0000313" key="2">
    <source>
        <dbReference type="EMBL" id="CAD2079209.1"/>
    </source>
</evidence>
<protein>
    <submittedName>
        <fullName evidence="2">Putative membrane protein YdfK</fullName>
    </submittedName>
</protein>
<name>A0A6V7RLJ6_9STAP</name>
<comment type="caution">
    <text evidence="2">The sequence shown here is derived from an EMBL/GenBank/DDBJ whole genome shotgun (WGS) entry which is preliminary data.</text>
</comment>
<keyword evidence="1" id="KW-0472">Membrane</keyword>
<dbReference type="EMBL" id="CAJEWD010000008">
    <property type="protein sequence ID" value="CAD2079209.1"/>
    <property type="molecule type" value="Genomic_DNA"/>
</dbReference>
<evidence type="ECO:0000256" key="1">
    <source>
        <dbReference type="SAM" id="Phobius"/>
    </source>
</evidence>
<dbReference type="PANTHER" id="PTHR36111:SF2">
    <property type="entry name" value="INNER MEMBRANE PROTEIN"/>
    <property type="match status" value="1"/>
</dbReference>
<feature type="transmembrane region" description="Helical" evidence="1">
    <location>
        <begin position="186"/>
        <end position="206"/>
    </location>
</feature>
<feature type="transmembrane region" description="Helical" evidence="1">
    <location>
        <begin position="96"/>
        <end position="118"/>
    </location>
</feature>
<dbReference type="Pfam" id="PF04474">
    <property type="entry name" value="DUF554"/>
    <property type="match status" value="1"/>
</dbReference>
<keyword evidence="1" id="KW-0812">Transmembrane</keyword>
<evidence type="ECO:0000313" key="3">
    <source>
        <dbReference type="Proteomes" id="UP000589351"/>
    </source>
</evidence>
<dbReference type="PANTHER" id="PTHR36111">
    <property type="entry name" value="INNER MEMBRANE PROTEIN-RELATED"/>
    <property type="match status" value="1"/>
</dbReference>